<keyword evidence="2" id="KW-0813">Transport</keyword>
<evidence type="ECO:0000256" key="7">
    <source>
        <dbReference type="SAM" id="Phobius"/>
    </source>
</evidence>
<accession>A0A6J5Z1R9</accession>
<feature type="transmembrane region" description="Helical" evidence="7">
    <location>
        <begin position="34"/>
        <end position="56"/>
    </location>
</feature>
<evidence type="ECO:0000256" key="1">
    <source>
        <dbReference type="ARBA" id="ARBA00004651"/>
    </source>
</evidence>
<feature type="transmembrane region" description="Helical" evidence="7">
    <location>
        <begin position="193"/>
        <end position="214"/>
    </location>
</feature>
<dbReference type="PANTHER" id="PTHR30269:SF0">
    <property type="entry name" value="MEMBRANE TRANSPORTER PROTEIN YFCA-RELATED"/>
    <property type="match status" value="1"/>
</dbReference>
<dbReference type="Pfam" id="PF01925">
    <property type="entry name" value="TauE"/>
    <property type="match status" value="1"/>
</dbReference>
<evidence type="ECO:0000313" key="8">
    <source>
        <dbReference type="EMBL" id="CAB4333703.1"/>
    </source>
</evidence>
<dbReference type="PANTHER" id="PTHR30269">
    <property type="entry name" value="TRANSMEMBRANE PROTEIN YFCA"/>
    <property type="match status" value="1"/>
</dbReference>
<gene>
    <name evidence="8" type="ORF">UFOPK3770_00401</name>
</gene>
<keyword evidence="6 7" id="KW-0472">Membrane</keyword>
<evidence type="ECO:0000256" key="6">
    <source>
        <dbReference type="ARBA" id="ARBA00023136"/>
    </source>
</evidence>
<feature type="transmembrane region" description="Helical" evidence="7">
    <location>
        <begin position="221"/>
        <end position="239"/>
    </location>
</feature>
<sequence length="242" mass="26074">MLLESVFILLVGVVVGVINGMAGGASILSYPALLAVALNPLSAVVSNAIGVTSANFLSLRAQKVQWRKLMRTNAPLIYASVTGTIIGAIALLNMPISALERLAPFLLLFATSTLFIPQRRSVALHPRTERGLMFGTGLYCGYFGPGQGVMVALTLARDSSRSPIVLNTTKNIIVGITALVSNVLYIFSGHVSWWFTFMLAIGAAVGGHLGGSWANRISPQFYRRVIFLVGFTSSIWLFTKYY</sequence>
<evidence type="ECO:0000256" key="5">
    <source>
        <dbReference type="ARBA" id="ARBA00022989"/>
    </source>
</evidence>
<dbReference type="InterPro" id="IPR052017">
    <property type="entry name" value="TSUP"/>
</dbReference>
<reference evidence="8" key="1">
    <citation type="submission" date="2020-05" db="EMBL/GenBank/DDBJ databases">
        <authorList>
            <person name="Chiriac C."/>
            <person name="Salcher M."/>
            <person name="Ghai R."/>
            <person name="Kavagutti S V."/>
        </authorList>
    </citation>
    <scope>NUCLEOTIDE SEQUENCE</scope>
</reference>
<dbReference type="GO" id="GO:0005886">
    <property type="term" value="C:plasma membrane"/>
    <property type="evidence" value="ECO:0007669"/>
    <property type="project" value="UniProtKB-SubCell"/>
</dbReference>
<feature type="transmembrane region" description="Helical" evidence="7">
    <location>
        <begin position="76"/>
        <end position="96"/>
    </location>
</feature>
<dbReference type="EMBL" id="CAESAJ010000025">
    <property type="protein sequence ID" value="CAB4333703.1"/>
    <property type="molecule type" value="Genomic_DNA"/>
</dbReference>
<organism evidence="8">
    <name type="scientific">freshwater metagenome</name>
    <dbReference type="NCBI Taxonomy" id="449393"/>
    <lineage>
        <taxon>unclassified sequences</taxon>
        <taxon>metagenomes</taxon>
        <taxon>ecological metagenomes</taxon>
    </lineage>
</organism>
<dbReference type="AlphaFoldDB" id="A0A6J5Z1R9"/>
<keyword evidence="5 7" id="KW-1133">Transmembrane helix</keyword>
<evidence type="ECO:0000256" key="3">
    <source>
        <dbReference type="ARBA" id="ARBA00022475"/>
    </source>
</evidence>
<keyword evidence="4 7" id="KW-0812">Transmembrane</keyword>
<dbReference type="InterPro" id="IPR002781">
    <property type="entry name" value="TM_pro_TauE-like"/>
</dbReference>
<evidence type="ECO:0000256" key="2">
    <source>
        <dbReference type="ARBA" id="ARBA00022448"/>
    </source>
</evidence>
<keyword evidence="3" id="KW-1003">Cell membrane</keyword>
<protein>
    <submittedName>
        <fullName evidence="8">Unannotated protein</fullName>
    </submittedName>
</protein>
<feature type="transmembrane region" description="Helical" evidence="7">
    <location>
        <begin position="164"/>
        <end position="187"/>
    </location>
</feature>
<feature type="transmembrane region" description="Helical" evidence="7">
    <location>
        <begin position="7"/>
        <end position="28"/>
    </location>
</feature>
<name>A0A6J5Z1R9_9ZZZZ</name>
<comment type="subcellular location">
    <subcellularLocation>
        <location evidence="1">Cell membrane</location>
        <topology evidence="1">Multi-pass membrane protein</topology>
    </subcellularLocation>
</comment>
<evidence type="ECO:0000256" key="4">
    <source>
        <dbReference type="ARBA" id="ARBA00022692"/>
    </source>
</evidence>
<proteinExistence type="predicted"/>